<keyword evidence="2" id="KW-0001">2Fe-2S</keyword>
<evidence type="ECO:0000259" key="3">
    <source>
        <dbReference type="PROSITE" id="PS51384"/>
    </source>
</evidence>
<dbReference type="InterPro" id="IPR050415">
    <property type="entry name" value="MRET"/>
</dbReference>
<dbReference type="PRINTS" id="PR00410">
    <property type="entry name" value="PHEHYDRXLASE"/>
</dbReference>
<dbReference type="InterPro" id="IPR008333">
    <property type="entry name" value="Cbr1-like_FAD-bd_dom"/>
</dbReference>
<evidence type="ECO:0000313" key="5">
    <source>
        <dbReference type="Proteomes" id="UP001438292"/>
    </source>
</evidence>
<dbReference type="SUPFAM" id="SSF52343">
    <property type="entry name" value="Ferredoxin reductase-like, C-terminal NADP-linked domain"/>
    <property type="match status" value="1"/>
</dbReference>
<dbReference type="Gene3D" id="3.10.20.30">
    <property type="match status" value="1"/>
</dbReference>
<name>A0ABV0H5S3_9NEIS</name>
<dbReference type="SUPFAM" id="SSF63380">
    <property type="entry name" value="Riboflavin synthase domain-like"/>
    <property type="match status" value="1"/>
</dbReference>
<sequence>MGELYSYTLAGIQPLGPQTLRLDLRPGDGRGMPIAAGQYFSLRLPDGTARSYSLACAPRADGGLEAHIRLRDGGRCSEWLRREALPGQSLQLSGPYGDCTWRAAAPGEQVLMLATGTGIAPLYAMLAALDAEGGDWPAISLYWGGCRPEELYLSDELAELAARRHSFRFTPVLSDAPPDWRGRRGRAQHAAAADHPNLDGARVYACGAPAMVDDARRLLTERCALPAECFHADAFIPALTATPAETGELTVRWRQPDNGWQSLAAASGGRLVDTLAAAELVLPVCGGEASCGACRVTVHPDWLDQLPPAGRKEQRLLSSLDGAHPRHRLACQIVLAAALDGLQLSKHP</sequence>
<dbReference type="Pfam" id="PF00175">
    <property type="entry name" value="NAD_binding_1"/>
    <property type="match status" value="1"/>
</dbReference>
<feature type="domain" description="FAD-binding FR-type" evidence="3">
    <location>
        <begin position="2"/>
        <end position="102"/>
    </location>
</feature>
<dbReference type="Pfam" id="PF00970">
    <property type="entry name" value="FAD_binding_6"/>
    <property type="match status" value="1"/>
</dbReference>
<protein>
    <submittedName>
        <fullName evidence="4">FAD-binding oxidoreductase</fullName>
    </submittedName>
</protein>
<dbReference type="RefSeq" id="WP_346196010.1">
    <property type="nucleotide sequence ID" value="NZ_JBDJHV010000030.1"/>
</dbReference>
<comment type="cofactor">
    <cofactor evidence="1">
        <name>FAD</name>
        <dbReference type="ChEBI" id="CHEBI:57692"/>
    </cofactor>
</comment>
<keyword evidence="2" id="KW-0479">Metal-binding</keyword>
<dbReference type="SUPFAM" id="SSF54292">
    <property type="entry name" value="2Fe-2S ferredoxin-like"/>
    <property type="match status" value="1"/>
</dbReference>
<reference evidence="4 5" key="1">
    <citation type="submission" date="2024-05" db="EMBL/GenBank/DDBJ databases">
        <authorList>
            <person name="De Oliveira J.P."/>
            <person name="Noriler S.A."/>
            <person name="De Oliveira A.G."/>
            <person name="Sipoli D.S."/>
        </authorList>
    </citation>
    <scope>NUCLEOTIDE SEQUENCE [LARGE SCALE GENOMIC DNA]</scope>
    <source>
        <strain evidence="4 5">LABIM186</strain>
    </source>
</reference>
<dbReference type="InterPro" id="IPR036010">
    <property type="entry name" value="2Fe-2S_ferredoxin-like_sf"/>
</dbReference>
<organism evidence="4 5">
    <name type="scientific">Chromobacterium piscinae</name>
    <dbReference type="NCBI Taxonomy" id="686831"/>
    <lineage>
        <taxon>Bacteria</taxon>
        <taxon>Pseudomonadati</taxon>
        <taxon>Pseudomonadota</taxon>
        <taxon>Betaproteobacteria</taxon>
        <taxon>Neisseriales</taxon>
        <taxon>Chromobacteriaceae</taxon>
        <taxon>Chromobacterium</taxon>
    </lineage>
</organism>
<dbReference type="Gene3D" id="2.40.30.10">
    <property type="entry name" value="Translation factors"/>
    <property type="match status" value="1"/>
</dbReference>
<proteinExistence type="predicted"/>
<keyword evidence="2" id="KW-0408">Iron</keyword>
<dbReference type="InterPro" id="IPR001041">
    <property type="entry name" value="2Fe-2S_ferredoxin-type"/>
</dbReference>
<dbReference type="PROSITE" id="PS51384">
    <property type="entry name" value="FAD_FR"/>
    <property type="match status" value="1"/>
</dbReference>
<dbReference type="CDD" id="cd00207">
    <property type="entry name" value="fer2"/>
    <property type="match status" value="1"/>
</dbReference>
<evidence type="ECO:0000313" key="4">
    <source>
        <dbReference type="EMBL" id="MEO3954969.1"/>
    </source>
</evidence>
<dbReference type="PANTHER" id="PTHR47354:SF5">
    <property type="entry name" value="PROTEIN RFBI"/>
    <property type="match status" value="1"/>
</dbReference>
<dbReference type="Gene3D" id="3.40.50.80">
    <property type="entry name" value="Nucleotide-binding domain of ferredoxin-NADP reductase (FNR) module"/>
    <property type="match status" value="1"/>
</dbReference>
<dbReference type="InterPro" id="IPR001433">
    <property type="entry name" value="OxRdtase_FAD/NAD-bd"/>
</dbReference>
<dbReference type="Proteomes" id="UP001438292">
    <property type="component" value="Unassembled WGS sequence"/>
</dbReference>
<evidence type="ECO:0000256" key="2">
    <source>
        <dbReference type="ARBA" id="ARBA00022714"/>
    </source>
</evidence>
<dbReference type="PANTHER" id="PTHR47354">
    <property type="entry name" value="NADH OXIDOREDUCTASE HCR"/>
    <property type="match status" value="1"/>
</dbReference>
<dbReference type="InterPro" id="IPR017927">
    <property type="entry name" value="FAD-bd_FR_type"/>
</dbReference>
<keyword evidence="2" id="KW-0411">Iron-sulfur</keyword>
<dbReference type="InterPro" id="IPR039261">
    <property type="entry name" value="FNR_nucleotide-bd"/>
</dbReference>
<dbReference type="EMBL" id="JBDQQU010000011">
    <property type="protein sequence ID" value="MEO3954969.1"/>
    <property type="molecule type" value="Genomic_DNA"/>
</dbReference>
<dbReference type="InterPro" id="IPR012675">
    <property type="entry name" value="Beta-grasp_dom_sf"/>
</dbReference>
<evidence type="ECO:0000256" key="1">
    <source>
        <dbReference type="ARBA" id="ARBA00001974"/>
    </source>
</evidence>
<gene>
    <name evidence="4" type="ORF">ABH309_10920</name>
</gene>
<keyword evidence="5" id="KW-1185">Reference proteome</keyword>
<accession>A0ABV0H5S3</accession>
<comment type="caution">
    <text evidence="4">The sequence shown here is derived from an EMBL/GenBank/DDBJ whole genome shotgun (WGS) entry which is preliminary data.</text>
</comment>
<dbReference type="InterPro" id="IPR017938">
    <property type="entry name" value="Riboflavin_synthase-like_b-brl"/>
</dbReference>